<dbReference type="GO" id="GO:0070402">
    <property type="term" value="F:NADPH binding"/>
    <property type="evidence" value="ECO:0007669"/>
    <property type="project" value="TreeGrafter"/>
</dbReference>
<organism evidence="4 5">
    <name type="scientific">Sulfobacillus acidophilus (strain ATCC 700253 / DSM 10332 / NAL)</name>
    <dbReference type="NCBI Taxonomy" id="679936"/>
    <lineage>
        <taxon>Bacteria</taxon>
        <taxon>Bacillati</taxon>
        <taxon>Bacillota</taxon>
        <taxon>Clostridia</taxon>
        <taxon>Eubacteriales</taxon>
        <taxon>Clostridiales Family XVII. Incertae Sedis</taxon>
        <taxon>Sulfobacillus</taxon>
    </lineage>
</organism>
<sequence>MKAIVLNRYGAPEVLQWQSVPDPVPGPEDLLVEIYAAGVNRADLLQRRGLYPPPEPRPTHEIPGLECAGVVRAVGERVLGFQPGDRVMALLSGGGYAEWVTVPYRLALPIPDRLSFVEAAAIPEVFLTAYDALFERAELQPGDTVLVHAGASGVGSAALQIARASGITGWATAGSERKLEAARAFGAEKVVNYRQEKFLERVQEWSGGRGVDAVLDFVGQDYLEDNLKALAPEGILVIIGTLSGPTAAINLGWLLSRRLTVRGTALRSRPPEQKMTLVQRFGQRMGPWLADGRLKPVIDQVFSRDEVGSAHEKMEANRNIGKLIIQVRT</sequence>
<gene>
    <name evidence="4" type="ordered locus">Sulac_1984</name>
</gene>
<dbReference type="GO" id="GO:0003960">
    <property type="term" value="F:quinone reductase (NADPH) activity"/>
    <property type="evidence" value="ECO:0007669"/>
    <property type="project" value="UniProtKB-EC"/>
</dbReference>
<dbReference type="SMART" id="SM00829">
    <property type="entry name" value="PKS_ER"/>
    <property type="match status" value="1"/>
</dbReference>
<dbReference type="STRING" id="679936.Sulac_1984"/>
<evidence type="ECO:0000313" key="4">
    <source>
        <dbReference type="EMBL" id="AEW05474.1"/>
    </source>
</evidence>
<dbReference type="PATRIC" id="fig|679936.5.peg.2048"/>
<reference evidence="4 5" key="2">
    <citation type="journal article" date="2012" name="Stand. Genomic Sci.">
        <title>Complete genome sequence of the moderately thermophilic mineral-sulfide-oxidizing firmicute Sulfobacillus acidophilus type strain (NAL(T)).</title>
        <authorList>
            <person name="Anderson I."/>
            <person name="Chertkov O."/>
            <person name="Chen A."/>
            <person name="Saunders E."/>
            <person name="Lapidus A."/>
            <person name="Nolan M."/>
            <person name="Lucas S."/>
            <person name="Hammon N."/>
            <person name="Deshpande S."/>
            <person name="Cheng J.F."/>
            <person name="Han C."/>
            <person name="Tapia R."/>
            <person name="Goodwin L.A."/>
            <person name="Pitluck S."/>
            <person name="Liolios K."/>
            <person name="Pagani I."/>
            <person name="Ivanova N."/>
            <person name="Mikhailova N."/>
            <person name="Pati A."/>
            <person name="Palaniappan K."/>
            <person name="Land M."/>
            <person name="Pan C."/>
            <person name="Rohde M."/>
            <person name="Pukall R."/>
            <person name="Goker M."/>
            <person name="Detter J.C."/>
            <person name="Woyke T."/>
            <person name="Bristow J."/>
            <person name="Eisen J.A."/>
            <person name="Markowitz V."/>
            <person name="Hugenholtz P."/>
            <person name="Kyrpides N.C."/>
            <person name="Klenk H.P."/>
            <person name="Mavromatis K."/>
        </authorList>
    </citation>
    <scope>NUCLEOTIDE SEQUENCE [LARGE SCALE GENOMIC DNA]</scope>
    <source>
        <strain evidence="5">ATCC 700253 / DSM 10332 / NAL</strain>
    </source>
</reference>
<keyword evidence="5" id="KW-1185">Reference proteome</keyword>
<dbReference type="Gene3D" id="3.40.50.720">
    <property type="entry name" value="NAD(P)-binding Rossmann-like Domain"/>
    <property type="match status" value="1"/>
</dbReference>
<dbReference type="Pfam" id="PF00107">
    <property type="entry name" value="ADH_zinc_N"/>
    <property type="match status" value="1"/>
</dbReference>
<dbReference type="Gene3D" id="3.90.180.10">
    <property type="entry name" value="Medium-chain alcohol dehydrogenases, catalytic domain"/>
    <property type="match status" value="1"/>
</dbReference>
<dbReference type="InterPro" id="IPR014189">
    <property type="entry name" value="Quinone_OxRdtase_PIG3"/>
</dbReference>
<dbReference type="InterPro" id="IPR013149">
    <property type="entry name" value="ADH-like_C"/>
</dbReference>
<reference evidence="5" key="1">
    <citation type="submission" date="2011-12" db="EMBL/GenBank/DDBJ databases">
        <title>The complete genome of chromosome of Sulfobacillus acidophilus DSM 10332.</title>
        <authorList>
            <person name="Lucas S."/>
            <person name="Han J."/>
            <person name="Lapidus A."/>
            <person name="Bruce D."/>
            <person name="Goodwin L."/>
            <person name="Pitluck S."/>
            <person name="Peters L."/>
            <person name="Kyrpides N."/>
            <person name="Mavromatis K."/>
            <person name="Ivanova N."/>
            <person name="Mikhailova N."/>
            <person name="Chertkov O."/>
            <person name="Saunders E."/>
            <person name="Detter J.C."/>
            <person name="Tapia R."/>
            <person name="Han C."/>
            <person name="Land M."/>
            <person name="Hauser L."/>
            <person name="Markowitz V."/>
            <person name="Cheng J.-F."/>
            <person name="Hugenholtz P."/>
            <person name="Woyke T."/>
            <person name="Wu D."/>
            <person name="Pukall R."/>
            <person name="Gehrich-Schroeter G."/>
            <person name="Schneider S."/>
            <person name="Klenk H.-P."/>
            <person name="Eisen J.A."/>
        </authorList>
    </citation>
    <scope>NUCLEOTIDE SEQUENCE [LARGE SCALE GENOMIC DNA]</scope>
    <source>
        <strain evidence="5">ATCC 700253 / DSM 10332 / NAL</strain>
    </source>
</reference>
<dbReference type="PANTHER" id="PTHR48106:SF8">
    <property type="entry name" value="OS02G0805600 PROTEIN"/>
    <property type="match status" value="1"/>
</dbReference>
<dbReference type="InterPro" id="IPR036291">
    <property type="entry name" value="NAD(P)-bd_dom_sf"/>
</dbReference>
<dbReference type="NCBIfam" id="TIGR02824">
    <property type="entry name" value="quinone_pig3"/>
    <property type="match status" value="1"/>
</dbReference>
<dbReference type="InterPro" id="IPR020843">
    <property type="entry name" value="ER"/>
</dbReference>
<dbReference type="HOGENOM" id="CLU_026673_3_4_9"/>
<evidence type="ECO:0000256" key="2">
    <source>
        <dbReference type="ARBA" id="ARBA00023002"/>
    </source>
</evidence>
<dbReference type="InterPro" id="IPR011032">
    <property type="entry name" value="GroES-like_sf"/>
</dbReference>
<name>G8U1F4_SULAD</name>
<feature type="domain" description="Enoyl reductase (ER)" evidence="3">
    <location>
        <begin position="10"/>
        <end position="325"/>
    </location>
</feature>
<keyword evidence="1" id="KW-0521">NADP</keyword>
<keyword evidence="2 4" id="KW-0560">Oxidoreductase</keyword>
<dbReference type="SUPFAM" id="SSF51735">
    <property type="entry name" value="NAD(P)-binding Rossmann-fold domains"/>
    <property type="match status" value="1"/>
</dbReference>
<dbReference type="CDD" id="cd05276">
    <property type="entry name" value="p53_inducible_oxidoreductase"/>
    <property type="match status" value="1"/>
</dbReference>
<evidence type="ECO:0000259" key="3">
    <source>
        <dbReference type="SMART" id="SM00829"/>
    </source>
</evidence>
<dbReference type="EC" id="1.6.5.5" evidence="4"/>
<evidence type="ECO:0000313" key="5">
    <source>
        <dbReference type="Proteomes" id="UP000005439"/>
    </source>
</evidence>
<dbReference type="AlphaFoldDB" id="G8U1F4"/>
<protein>
    <submittedName>
        <fullName evidence="4">NAD(P)H quinone oxidoreductase, PIG3 family</fullName>
        <ecNumber evidence="4">1.6.5.5</ecNumber>
    </submittedName>
</protein>
<proteinExistence type="predicted"/>
<evidence type="ECO:0000256" key="1">
    <source>
        <dbReference type="ARBA" id="ARBA00022857"/>
    </source>
</evidence>
<dbReference type="KEGG" id="sap:Sulac_1984"/>
<accession>G8U1F4</accession>
<dbReference type="Pfam" id="PF08240">
    <property type="entry name" value="ADH_N"/>
    <property type="match status" value="1"/>
</dbReference>
<dbReference type="EMBL" id="CP003179">
    <property type="protein sequence ID" value="AEW05474.1"/>
    <property type="molecule type" value="Genomic_DNA"/>
</dbReference>
<dbReference type="SUPFAM" id="SSF50129">
    <property type="entry name" value="GroES-like"/>
    <property type="match status" value="1"/>
</dbReference>
<dbReference type="InterPro" id="IPR013154">
    <property type="entry name" value="ADH-like_N"/>
</dbReference>
<dbReference type="Proteomes" id="UP000005439">
    <property type="component" value="Chromosome"/>
</dbReference>
<dbReference type="PANTHER" id="PTHR48106">
    <property type="entry name" value="QUINONE OXIDOREDUCTASE PIG3-RELATED"/>
    <property type="match status" value="1"/>
</dbReference>